<evidence type="ECO:0000256" key="2">
    <source>
        <dbReference type="ARBA" id="ARBA00022679"/>
    </source>
</evidence>
<dbReference type="Gene3D" id="1.10.10.10">
    <property type="entry name" value="Winged helix-like DNA-binding domain superfamily/Winged helix DNA-binding domain"/>
    <property type="match status" value="1"/>
</dbReference>
<dbReference type="InterPro" id="IPR016461">
    <property type="entry name" value="COMT-like"/>
</dbReference>
<keyword evidence="3" id="KW-0949">S-adenosyl-L-methionine</keyword>
<evidence type="ECO:0000259" key="5">
    <source>
        <dbReference type="Pfam" id="PF00891"/>
    </source>
</evidence>
<evidence type="ECO:0000259" key="6">
    <source>
        <dbReference type="Pfam" id="PF08100"/>
    </source>
</evidence>
<feature type="active site" description="Proton acceptor" evidence="4">
    <location>
        <position position="251"/>
    </location>
</feature>
<dbReference type="SUPFAM" id="SSF46785">
    <property type="entry name" value="Winged helix' DNA-binding domain"/>
    <property type="match status" value="1"/>
</dbReference>
<dbReference type="InterPro" id="IPR036388">
    <property type="entry name" value="WH-like_DNA-bd_sf"/>
</dbReference>
<dbReference type="EMBL" id="KJ411867">
    <property type="protein sequence ID" value="AHX39414.1"/>
    <property type="molecule type" value="Genomic_DNA"/>
</dbReference>
<organism evidence="7">
    <name type="scientific">Streptomyces sp. WT6</name>
    <dbReference type="NCBI Taxonomy" id="1486372"/>
    <lineage>
        <taxon>Bacteria</taxon>
        <taxon>Bacillati</taxon>
        <taxon>Actinomycetota</taxon>
        <taxon>Actinomycetes</taxon>
        <taxon>Kitasatosporales</taxon>
        <taxon>Streptomycetaceae</taxon>
        <taxon>Streptomyces</taxon>
    </lineage>
</organism>
<dbReference type="AlphaFoldDB" id="A0A023PXR7"/>
<evidence type="ECO:0000256" key="3">
    <source>
        <dbReference type="ARBA" id="ARBA00022691"/>
    </source>
</evidence>
<keyword evidence="2" id="KW-0808">Transferase</keyword>
<dbReference type="GO" id="GO:0046983">
    <property type="term" value="F:protein dimerization activity"/>
    <property type="evidence" value="ECO:0007669"/>
    <property type="project" value="InterPro"/>
</dbReference>
<dbReference type="InterPro" id="IPR012967">
    <property type="entry name" value="COMT_dimerisation"/>
</dbReference>
<evidence type="ECO:0000256" key="4">
    <source>
        <dbReference type="PIRSR" id="PIRSR005739-1"/>
    </source>
</evidence>
<evidence type="ECO:0008006" key="8">
    <source>
        <dbReference type="Google" id="ProtNLM"/>
    </source>
</evidence>
<dbReference type="PROSITE" id="PS51683">
    <property type="entry name" value="SAM_OMT_II"/>
    <property type="match status" value="1"/>
</dbReference>
<dbReference type="PIRSF" id="PIRSF005739">
    <property type="entry name" value="O-mtase"/>
    <property type="match status" value="1"/>
</dbReference>
<feature type="domain" description="O-methyltransferase C-terminal" evidence="5">
    <location>
        <begin position="142"/>
        <end position="323"/>
    </location>
</feature>
<dbReference type="Pfam" id="PF00891">
    <property type="entry name" value="Methyltransf_2"/>
    <property type="match status" value="1"/>
</dbReference>
<dbReference type="InterPro" id="IPR029063">
    <property type="entry name" value="SAM-dependent_MTases_sf"/>
</dbReference>
<evidence type="ECO:0000256" key="1">
    <source>
        <dbReference type="ARBA" id="ARBA00022603"/>
    </source>
</evidence>
<reference evidence="7" key="1">
    <citation type="submission" date="2014-02" db="EMBL/GenBank/DDBJ databases">
        <title>Streptomyces sp. WT6 mevalonate pathway gene cluster, complete sequence.</title>
        <authorList>
            <person name="Wang T."/>
            <person name="Qin Z."/>
        </authorList>
    </citation>
    <scope>NUCLEOTIDE SEQUENCE</scope>
    <source>
        <strain evidence="7">WT6</strain>
    </source>
</reference>
<proteinExistence type="predicted"/>
<dbReference type="GO" id="GO:0032259">
    <property type="term" value="P:methylation"/>
    <property type="evidence" value="ECO:0007669"/>
    <property type="project" value="UniProtKB-KW"/>
</dbReference>
<dbReference type="SUPFAM" id="SSF53335">
    <property type="entry name" value="S-adenosyl-L-methionine-dependent methyltransferases"/>
    <property type="match status" value="1"/>
</dbReference>
<feature type="domain" description="O-methyltransferase dimerisation" evidence="6">
    <location>
        <begin position="15"/>
        <end position="92"/>
    </location>
</feature>
<accession>A0A023PXR7</accession>
<evidence type="ECO:0000313" key="7">
    <source>
        <dbReference type="EMBL" id="AHX39414.1"/>
    </source>
</evidence>
<keyword evidence="1" id="KW-0489">Methyltransferase</keyword>
<dbReference type="InterPro" id="IPR001077">
    <property type="entry name" value="COMT_C"/>
</dbReference>
<protein>
    <recommendedName>
        <fullName evidence="8">Methyltransferase</fullName>
    </recommendedName>
</protein>
<dbReference type="PANTHER" id="PTHR43712:SF2">
    <property type="entry name" value="O-METHYLTRANSFERASE CICE"/>
    <property type="match status" value="1"/>
</dbReference>
<dbReference type="Pfam" id="PF08100">
    <property type="entry name" value="Dimerisation"/>
    <property type="match status" value="1"/>
</dbReference>
<dbReference type="GO" id="GO:0008171">
    <property type="term" value="F:O-methyltransferase activity"/>
    <property type="evidence" value="ECO:0007669"/>
    <property type="project" value="InterPro"/>
</dbReference>
<dbReference type="Gene3D" id="3.40.50.150">
    <property type="entry name" value="Vaccinia Virus protein VP39"/>
    <property type="match status" value="1"/>
</dbReference>
<gene>
    <name evidence="7" type="ORF">wt6.37c</name>
</gene>
<dbReference type="InterPro" id="IPR036390">
    <property type="entry name" value="WH_DNA-bd_sf"/>
</dbReference>
<sequence>MSETEASPLSPAPLMQIVSGFWAAKTLASAQELDIFSKLSGNKGATPSEIAQILGLEDRPAELLVTACAGLGLLEVADGRYFNSALSENFLVRGRPYYFGAWVEFADHQDFPAWMRLTEALRTNQPTGWDPKEQDTIFVESSDVMLTRFWQGMHSLSVFTARTLGQTVDFTGVKALLDVGGGGAAYDIELCRQYPHLRAAVFDLPFVCDLTHTKISEVGMSERILTVPGDFFGDQELPTGYDAILLSMILHDWGESEGRLLLGKCFEALPPGGQVLISELLVNDQKDGPADAALMGLAMLVETTDGRNYTGAEYQEWLRDAGFTDIEVIRFAAPGANGVVRARKPAVTG</sequence>
<dbReference type="PANTHER" id="PTHR43712">
    <property type="entry name" value="PUTATIVE (AFU_ORTHOLOGUE AFUA_4G14580)-RELATED"/>
    <property type="match status" value="1"/>
</dbReference>
<name>A0A023PXR7_9ACTN</name>